<comment type="function">
    <text evidence="9">Part of the Sec protein translocase complex. Interacts with the SecYEG preprotein conducting channel. SecDF uses the proton motive force (PMF) to complete protein translocation after the ATP-dependent function of SecA.</text>
</comment>
<dbReference type="PRINTS" id="PR01755">
    <property type="entry name" value="SECFTRNLCASE"/>
</dbReference>
<dbReference type="GO" id="GO:0015450">
    <property type="term" value="F:protein-transporting ATPase activity"/>
    <property type="evidence" value="ECO:0007669"/>
    <property type="project" value="InterPro"/>
</dbReference>
<feature type="transmembrane region" description="Helical" evidence="9">
    <location>
        <begin position="9"/>
        <end position="30"/>
    </location>
</feature>
<dbReference type="NCBIfam" id="TIGR00966">
    <property type="entry name" value="transloc_SecF"/>
    <property type="match status" value="1"/>
</dbReference>
<evidence type="ECO:0000313" key="11">
    <source>
        <dbReference type="EMBL" id="OGM20933.1"/>
    </source>
</evidence>
<dbReference type="InterPro" id="IPR022645">
    <property type="entry name" value="SecD/SecF_bac"/>
</dbReference>
<feature type="transmembrane region" description="Helical" evidence="9">
    <location>
        <begin position="237"/>
        <end position="254"/>
    </location>
</feature>
<proteinExistence type="inferred from homology"/>
<evidence type="ECO:0000256" key="6">
    <source>
        <dbReference type="ARBA" id="ARBA00022989"/>
    </source>
</evidence>
<evidence type="ECO:0000256" key="8">
    <source>
        <dbReference type="ARBA" id="ARBA00023136"/>
    </source>
</evidence>
<keyword evidence="5 9" id="KW-0653">Protein transport</keyword>
<dbReference type="EMBL" id="MGGD01000023">
    <property type="protein sequence ID" value="OGM20933.1"/>
    <property type="molecule type" value="Genomic_DNA"/>
</dbReference>
<keyword evidence="6 9" id="KW-1133">Transmembrane helix</keyword>
<dbReference type="GO" id="GO:0006605">
    <property type="term" value="P:protein targeting"/>
    <property type="evidence" value="ECO:0007669"/>
    <property type="project" value="UniProtKB-UniRule"/>
</dbReference>
<feature type="domain" description="Protein export membrane protein SecD/SecF C-terminal" evidence="10">
    <location>
        <begin position="95"/>
        <end position="285"/>
    </location>
</feature>
<dbReference type="PANTHER" id="PTHR30081">
    <property type="entry name" value="PROTEIN-EXPORT MEMBRANE PROTEIN SEC"/>
    <property type="match status" value="1"/>
</dbReference>
<dbReference type="GO" id="GO:0005886">
    <property type="term" value="C:plasma membrane"/>
    <property type="evidence" value="ECO:0007669"/>
    <property type="project" value="UniProtKB-SubCell"/>
</dbReference>
<comment type="similarity">
    <text evidence="9">Belongs to the SecD/SecF family. SecF subfamily.</text>
</comment>
<dbReference type="AlphaFoldDB" id="A0A1F7Y0W8"/>
<evidence type="ECO:0000313" key="12">
    <source>
        <dbReference type="Proteomes" id="UP000176741"/>
    </source>
</evidence>
<dbReference type="HAMAP" id="MF_01464_B">
    <property type="entry name" value="SecF_B"/>
    <property type="match status" value="1"/>
</dbReference>
<sequence>MDWMKFRKIYFIFSGAVIALGIFSLVKWGMRLGVDFSGGTIIEYKFEEDISTEEASKKIEDEGVEVTSIQKTDDKKYLFRVSALKPEEKDKVKKSLESITNGKAFEELRYETVGPSISPELIIKTFYAIAIASTAILLWVAYQFKSIKFGTSAILAMFHDSFILVGFFSLFGHFWQAEVDFLFITALLTTLSFSVHDTIVVYDRIREFQKKNKDVSLYNISNIAITETMVRSLNNSFTILFMLVALILLGGTSIKWFSVALLIGTIFGTYSSPFIAVPILVTWEEVVNKLRRRK</sequence>
<accession>A0A1F7Y0W8</accession>
<dbReference type="PANTHER" id="PTHR30081:SF8">
    <property type="entry name" value="PROTEIN TRANSLOCASE SUBUNIT SECF"/>
    <property type="match status" value="1"/>
</dbReference>
<dbReference type="InterPro" id="IPR048634">
    <property type="entry name" value="SecD_SecF_C"/>
</dbReference>
<evidence type="ECO:0000256" key="9">
    <source>
        <dbReference type="HAMAP-Rule" id="MF_01464"/>
    </source>
</evidence>
<dbReference type="GO" id="GO:0065002">
    <property type="term" value="P:intracellular protein transmembrane transport"/>
    <property type="evidence" value="ECO:0007669"/>
    <property type="project" value="UniProtKB-UniRule"/>
</dbReference>
<keyword evidence="4 9" id="KW-0812">Transmembrane</keyword>
<evidence type="ECO:0000256" key="4">
    <source>
        <dbReference type="ARBA" id="ARBA00022692"/>
    </source>
</evidence>
<dbReference type="GO" id="GO:0043952">
    <property type="term" value="P:protein transport by the Sec complex"/>
    <property type="evidence" value="ECO:0007669"/>
    <property type="project" value="UniProtKB-UniRule"/>
</dbReference>
<dbReference type="Proteomes" id="UP000176741">
    <property type="component" value="Unassembled WGS sequence"/>
</dbReference>
<feature type="transmembrane region" description="Helical" evidence="9">
    <location>
        <begin position="181"/>
        <end position="202"/>
    </location>
</feature>
<evidence type="ECO:0000256" key="3">
    <source>
        <dbReference type="ARBA" id="ARBA00022475"/>
    </source>
</evidence>
<feature type="transmembrane region" description="Helical" evidence="9">
    <location>
        <begin position="154"/>
        <end position="175"/>
    </location>
</feature>
<evidence type="ECO:0000256" key="5">
    <source>
        <dbReference type="ARBA" id="ARBA00022927"/>
    </source>
</evidence>
<dbReference type="InterPro" id="IPR022813">
    <property type="entry name" value="SecD/SecF_arch_bac"/>
</dbReference>
<dbReference type="Gene3D" id="1.20.1640.10">
    <property type="entry name" value="Multidrug efflux transporter AcrB transmembrane domain"/>
    <property type="match status" value="1"/>
</dbReference>
<name>A0A1F7Y0W8_9BACT</name>
<keyword evidence="8 9" id="KW-0472">Membrane</keyword>
<gene>
    <name evidence="9" type="primary">secF</name>
    <name evidence="11" type="ORF">A2771_04240</name>
</gene>
<dbReference type="InterPro" id="IPR022646">
    <property type="entry name" value="SecD/SecF_CS"/>
</dbReference>
<dbReference type="Pfam" id="PF02355">
    <property type="entry name" value="SecD_SecF_C"/>
    <property type="match status" value="1"/>
</dbReference>
<comment type="subunit">
    <text evidence="9">Forms a complex with SecD. Part of the essential Sec protein translocation apparatus which comprises SecA, SecYEG and auxiliary proteins SecDF. Other proteins may also be involved.</text>
</comment>
<evidence type="ECO:0000256" key="7">
    <source>
        <dbReference type="ARBA" id="ARBA00023010"/>
    </source>
</evidence>
<dbReference type="Pfam" id="PF07549">
    <property type="entry name" value="Sec_GG"/>
    <property type="match status" value="1"/>
</dbReference>
<comment type="subcellular location">
    <subcellularLocation>
        <location evidence="1 9">Cell membrane</location>
        <topology evidence="1 9">Multi-pass membrane protein</topology>
    </subcellularLocation>
</comment>
<keyword evidence="7 9" id="KW-0811">Translocation</keyword>
<evidence type="ECO:0000256" key="1">
    <source>
        <dbReference type="ARBA" id="ARBA00004651"/>
    </source>
</evidence>
<comment type="caution">
    <text evidence="11">The sequence shown here is derived from an EMBL/GenBank/DDBJ whole genome shotgun (WGS) entry which is preliminary data.</text>
</comment>
<keyword evidence="3 9" id="KW-1003">Cell membrane</keyword>
<dbReference type="InterPro" id="IPR005665">
    <property type="entry name" value="SecF_bac"/>
</dbReference>
<reference evidence="11 12" key="1">
    <citation type="journal article" date="2016" name="Nat. Commun.">
        <title>Thousands of microbial genomes shed light on interconnected biogeochemical processes in an aquifer system.</title>
        <authorList>
            <person name="Anantharaman K."/>
            <person name="Brown C.T."/>
            <person name="Hug L.A."/>
            <person name="Sharon I."/>
            <person name="Castelle C.J."/>
            <person name="Probst A.J."/>
            <person name="Thomas B.C."/>
            <person name="Singh A."/>
            <person name="Wilkins M.J."/>
            <person name="Karaoz U."/>
            <person name="Brodie E.L."/>
            <person name="Williams K.H."/>
            <person name="Hubbard S.S."/>
            <person name="Banfield J.F."/>
        </authorList>
    </citation>
    <scope>NUCLEOTIDE SEQUENCE [LARGE SCALE GENOMIC DNA]</scope>
</reference>
<feature type="transmembrane region" description="Helical" evidence="9">
    <location>
        <begin position="260"/>
        <end position="283"/>
    </location>
</feature>
<dbReference type="SUPFAM" id="SSF82866">
    <property type="entry name" value="Multidrug efflux transporter AcrB transmembrane domain"/>
    <property type="match status" value="1"/>
</dbReference>
<protein>
    <recommendedName>
        <fullName evidence="9">Protein-export membrane protein SecF</fullName>
    </recommendedName>
</protein>
<evidence type="ECO:0000259" key="10">
    <source>
        <dbReference type="Pfam" id="PF02355"/>
    </source>
</evidence>
<evidence type="ECO:0000256" key="2">
    <source>
        <dbReference type="ARBA" id="ARBA00022448"/>
    </source>
</evidence>
<organism evidence="11 12">
    <name type="scientific">Candidatus Woesebacteria bacterium RIFCSPHIGHO2_01_FULL_38_26b</name>
    <dbReference type="NCBI Taxonomy" id="1802491"/>
    <lineage>
        <taxon>Bacteria</taxon>
        <taxon>Candidatus Woeseibacteriota</taxon>
    </lineage>
</organism>
<feature type="transmembrane region" description="Helical" evidence="9">
    <location>
        <begin position="121"/>
        <end position="142"/>
    </location>
</feature>
<keyword evidence="2 9" id="KW-0813">Transport</keyword>